<dbReference type="Gene3D" id="3.40.50.720">
    <property type="entry name" value="NAD(P)-binding Rossmann-like Domain"/>
    <property type="match status" value="1"/>
</dbReference>
<organism evidence="2 3">
    <name type="scientific">Catenuloplanes atrovinosus</name>
    <dbReference type="NCBI Taxonomy" id="137266"/>
    <lineage>
        <taxon>Bacteria</taxon>
        <taxon>Bacillati</taxon>
        <taxon>Actinomycetota</taxon>
        <taxon>Actinomycetes</taxon>
        <taxon>Micromonosporales</taxon>
        <taxon>Micromonosporaceae</taxon>
        <taxon>Catenuloplanes</taxon>
    </lineage>
</organism>
<dbReference type="CDD" id="cd05269">
    <property type="entry name" value="TMR_SDR_a"/>
    <property type="match status" value="1"/>
</dbReference>
<dbReference type="PANTHER" id="PTHR47129">
    <property type="entry name" value="QUINONE OXIDOREDUCTASE 2"/>
    <property type="match status" value="1"/>
</dbReference>
<gene>
    <name evidence="2" type="ORF">J2S41_000641</name>
</gene>
<comment type="caution">
    <text evidence="2">The sequence shown here is derived from an EMBL/GenBank/DDBJ whole genome shotgun (WGS) entry which is preliminary data.</text>
</comment>
<evidence type="ECO:0000313" key="3">
    <source>
        <dbReference type="Proteomes" id="UP001183643"/>
    </source>
</evidence>
<dbReference type="SUPFAM" id="SSF51735">
    <property type="entry name" value="NAD(P)-binding Rossmann-fold domains"/>
    <property type="match status" value="1"/>
</dbReference>
<sequence length="285" mass="29628">MIVVTGATGHLGRLVVQDLLDRGVPAGEIVAAVRTPDKAADLAASGVQVREADYDRPETLAPAFAGADRLLFISGSVPGARLPQHHAVVDAAKAAGVGLIAYTSILKADTTTMLLAADHRATEARIRETGLPHVFLRNGWYLENYTERLTDTLRNGAILGAAGDGRLAAAARADYAAAAGAVLTSDGPVNVAYELAGDESFTMAELAAQITEHSGTPVTYRDLPVDEYATTLTGFGLPPEAATVIADADAGIARGELTTDSRDLSRLIARPTTSMPDAIATTLNN</sequence>
<protein>
    <submittedName>
        <fullName evidence="2">NAD(P)H dehydrogenase (Quinone)</fullName>
        <ecNumber evidence="2">1.6.5.2</ecNumber>
    </submittedName>
</protein>
<dbReference type="Pfam" id="PF13460">
    <property type="entry name" value="NAD_binding_10"/>
    <property type="match status" value="1"/>
</dbReference>
<dbReference type="PANTHER" id="PTHR47129:SF1">
    <property type="entry name" value="NMRA-LIKE DOMAIN-CONTAINING PROTEIN"/>
    <property type="match status" value="1"/>
</dbReference>
<keyword evidence="2" id="KW-0560">Oxidoreductase</keyword>
<accession>A0AAE3YH82</accession>
<dbReference type="InterPro" id="IPR016040">
    <property type="entry name" value="NAD(P)-bd_dom"/>
</dbReference>
<feature type="domain" description="NAD(P)-binding" evidence="1">
    <location>
        <begin position="6"/>
        <end position="183"/>
    </location>
</feature>
<dbReference type="EMBL" id="JAVDYB010000001">
    <property type="protein sequence ID" value="MDR7273863.1"/>
    <property type="molecule type" value="Genomic_DNA"/>
</dbReference>
<dbReference type="RefSeq" id="WP_310362845.1">
    <property type="nucleotide sequence ID" value="NZ_JAVDYB010000001.1"/>
</dbReference>
<dbReference type="AlphaFoldDB" id="A0AAE3YH82"/>
<dbReference type="InterPro" id="IPR036291">
    <property type="entry name" value="NAD(P)-bd_dom_sf"/>
</dbReference>
<dbReference type="GO" id="GO:0003955">
    <property type="term" value="F:NAD(P)H dehydrogenase (quinone) activity"/>
    <property type="evidence" value="ECO:0007669"/>
    <property type="project" value="UniProtKB-EC"/>
</dbReference>
<dbReference type="InterPro" id="IPR052718">
    <property type="entry name" value="NmrA-type_oxidoreductase"/>
</dbReference>
<keyword evidence="3" id="KW-1185">Reference proteome</keyword>
<dbReference type="EC" id="1.6.5.2" evidence="2"/>
<proteinExistence type="predicted"/>
<dbReference type="Proteomes" id="UP001183643">
    <property type="component" value="Unassembled WGS sequence"/>
</dbReference>
<dbReference type="Gene3D" id="3.90.25.10">
    <property type="entry name" value="UDP-galactose 4-epimerase, domain 1"/>
    <property type="match status" value="1"/>
</dbReference>
<reference evidence="2" key="1">
    <citation type="submission" date="2023-07" db="EMBL/GenBank/DDBJ databases">
        <title>Sequencing the genomes of 1000 actinobacteria strains.</title>
        <authorList>
            <person name="Klenk H.-P."/>
        </authorList>
    </citation>
    <scope>NUCLEOTIDE SEQUENCE</scope>
    <source>
        <strain evidence="2">DSM 44707</strain>
    </source>
</reference>
<evidence type="ECO:0000259" key="1">
    <source>
        <dbReference type="Pfam" id="PF13460"/>
    </source>
</evidence>
<name>A0AAE3YH82_9ACTN</name>
<evidence type="ECO:0000313" key="2">
    <source>
        <dbReference type="EMBL" id="MDR7273863.1"/>
    </source>
</evidence>